<dbReference type="EMBL" id="OBEK01000002">
    <property type="protein sequence ID" value="SNZ10884.1"/>
    <property type="molecule type" value="Genomic_DNA"/>
</dbReference>
<protein>
    <submittedName>
        <fullName evidence="1">Uncharacterized protein</fullName>
    </submittedName>
</protein>
<dbReference type="AlphaFoldDB" id="A0A285NMX3"/>
<name>A0A285NMX3_9BACI</name>
<dbReference type="Proteomes" id="UP000219356">
    <property type="component" value="Unassembled WGS sequence"/>
</dbReference>
<organism evidence="1 2">
    <name type="scientific">Terribacillus aidingensis</name>
    <dbReference type="NCBI Taxonomy" id="586416"/>
    <lineage>
        <taxon>Bacteria</taxon>
        <taxon>Bacillati</taxon>
        <taxon>Bacillota</taxon>
        <taxon>Bacilli</taxon>
        <taxon>Bacillales</taxon>
        <taxon>Bacillaceae</taxon>
        <taxon>Terribacillus</taxon>
    </lineage>
</organism>
<keyword evidence="2" id="KW-1185">Reference proteome</keyword>
<reference evidence="2" key="1">
    <citation type="submission" date="2017-09" db="EMBL/GenBank/DDBJ databases">
        <authorList>
            <person name="Varghese N."/>
            <person name="Submissions S."/>
        </authorList>
    </citation>
    <scope>NUCLEOTIDE SEQUENCE [LARGE SCALE GENOMIC DNA]</scope>
    <source>
        <strain evidence="2">CGMCC 1.8913</strain>
    </source>
</reference>
<proteinExistence type="predicted"/>
<accession>A0A285NMX3</accession>
<sequence>MPFQTSFGTLYEKVITFDYISLKEE</sequence>
<gene>
    <name evidence="1" type="ORF">SAMN05421503_1889</name>
</gene>
<evidence type="ECO:0000313" key="1">
    <source>
        <dbReference type="EMBL" id="SNZ10884.1"/>
    </source>
</evidence>
<evidence type="ECO:0000313" key="2">
    <source>
        <dbReference type="Proteomes" id="UP000219356"/>
    </source>
</evidence>